<accession>A0A7W7RBE2</accession>
<dbReference type="AlphaFoldDB" id="A0A7W7RBE2"/>
<dbReference type="EMBL" id="JACHJV010000003">
    <property type="protein sequence ID" value="MBB4928824.1"/>
    <property type="molecule type" value="Genomic_DNA"/>
</dbReference>
<comment type="caution">
    <text evidence="2">The sequence shown here is derived from an EMBL/GenBank/DDBJ whole genome shotgun (WGS) entry which is preliminary data.</text>
</comment>
<feature type="signal peptide" evidence="1">
    <location>
        <begin position="1"/>
        <end position="27"/>
    </location>
</feature>
<sequence length="136" mass="14026">MNRRLAIGLIGAAAAATLLGATSPAYAAGPGGSEACPNGSLCLYYNSPQYGWGSFEHWSPGDYGNLGNYQFKDWGNGSGYGVTVGGNAASVVNNTDQDWIICADSALFNCQKFGPGFAGTLPDFLHNADSAMESTG</sequence>
<name>A0A7W7RBE2_KITKI</name>
<organism evidence="2 3">
    <name type="scientific">Kitasatospora kifunensis</name>
    <name type="common">Streptomyces kifunensis</name>
    <dbReference type="NCBI Taxonomy" id="58351"/>
    <lineage>
        <taxon>Bacteria</taxon>
        <taxon>Bacillati</taxon>
        <taxon>Actinomycetota</taxon>
        <taxon>Actinomycetes</taxon>
        <taxon>Kitasatosporales</taxon>
        <taxon>Streptomycetaceae</taxon>
        <taxon>Kitasatospora</taxon>
    </lineage>
</organism>
<dbReference type="Proteomes" id="UP000540506">
    <property type="component" value="Unassembled WGS sequence"/>
</dbReference>
<feature type="chain" id="PRO_5031434928" description="Peptidase inhibitor family I36" evidence="1">
    <location>
        <begin position="28"/>
        <end position="136"/>
    </location>
</feature>
<evidence type="ECO:0008006" key="4">
    <source>
        <dbReference type="Google" id="ProtNLM"/>
    </source>
</evidence>
<reference evidence="2 3" key="1">
    <citation type="submission" date="2020-08" db="EMBL/GenBank/DDBJ databases">
        <title>Sequencing the genomes of 1000 actinobacteria strains.</title>
        <authorList>
            <person name="Klenk H.-P."/>
        </authorList>
    </citation>
    <scope>NUCLEOTIDE SEQUENCE [LARGE SCALE GENOMIC DNA]</scope>
    <source>
        <strain evidence="2 3">DSM 41654</strain>
    </source>
</reference>
<evidence type="ECO:0000313" key="3">
    <source>
        <dbReference type="Proteomes" id="UP000540506"/>
    </source>
</evidence>
<evidence type="ECO:0000313" key="2">
    <source>
        <dbReference type="EMBL" id="MBB4928824.1"/>
    </source>
</evidence>
<keyword evidence="3" id="KW-1185">Reference proteome</keyword>
<evidence type="ECO:0000256" key="1">
    <source>
        <dbReference type="SAM" id="SignalP"/>
    </source>
</evidence>
<proteinExistence type="predicted"/>
<gene>
    <name evidence="2" type="ORF">FHR34_007921</name>
</gene>
<dbReference type="RefSeq" id="WP_184946453.1">
    <property type="nucleotide sequence ID" value="NZ_JACHJV010000003.1"/>
</dbReference>
<keyword evidence="1" id="KW-0732">Signal</keyword>
<protein>
    <recommendedName>
        <fullName evidence="4">Peptidase inhibitor family I36</fullName>
    </recommendedName>
</protein>